<proteinExistence type="predicted"/>
<protein>
    <submittedName>
        <fullName evidence="1">Uncharacterized protein</fullName>
    </submittedName>
</protein>
<dbReference type="EMBL" id="PVTJ01000009">
    <property type="protein sequence ID" value="PRY56408.1"/>
    <property type="molecule type" value="Genomic_DNA"/>
</dbReference>
<accession>A0A2T0UEY4</accession>
<dbReference type="RefSeq" id="WP_106365839.1">
    <property type="nucleotide sequence ID" value="NZ_PVTJ01000009.1"/>
</dbReference>
<reference evidence="1 2" key="1">
    <citation type="submission" date="2018-03" db="EMBL/GenBank/DDBJ databases">
        <title>Genomic Encyclopedia of Type Strains, Phase III (KMG-III): the genomes of soil and plant-associated and newly described type strains.</title>
        <authorList>
            <person name="Whitman W."/>
        </authorList>
    </citation>
    <scope>NUCLEOTIDE SEQUENCE [LARGE SCALE GENOMIC DNA]</scope>
    <source>
        <strain evidence="1 2">CGMCC 4.7067</strain>
    </source>
</reference>
<comment type="caution">
    <text evidence="1">The sequence shown here is derived from an EMBL/GenBank/DDBJ whole genome shotgun (WGS) entry which is preliminary data.</text>
</comment>
<gene>
    <name evidence="1" type="ORF">B0I28_10957</name>
</gene>
<organism evidence="1 2">
    <name type="scientific">Glycomyces artemisiae</name>
    <dbReference type="NCBI Taxonomy" id="1076443"/>
    <lineage>
        <taxon>Bacteria</taxon>
        <taxon>Bacillati</taxon>
        <taxon>Actinomycetota</taxon>
        <taxon>Actinomycetes</taxon>
        <taxon>Glycomycetales</taxon>
        <taxon>Glycomycetaceae</taxon>
        <taxon>Glycomyces</taxon>
    </lineage>
</organism>
<evidence type="ECO:0000313" key="1">
    <source>
        <dbReference type="EMBL" id="PRY56408.1"/>
    </source>
</evidence>
<dbReference type="Proteomes" id="UP000238176">
    <property type="component" value="Unassembled WGS sequence"/>
</dbReference>
<dbReference type="AlphaFoldDB" id="A0A2T0UEY4"/>
<name>A0A2T0UEY4_9ACTN</name>
<keyword evidence="2" id="KW-1185">Reference proteome</keyword>
<sequence length="62" mass="7186">MVNPITPTRDQLIATRDELRAQSTQIRRGSTDLAGNDLEDAQRQHRRLMTRISELNDAIRNR</sequence>
<evidence type="ECO:0000313" key="2">
    <source>
        <dbReference type="Proteomes" id="UP000238176"/>
    </source>
</evidence>